<dbReference type="EMBL" id="FNFE01000001">
    <property type="protein sequence ID" value="SDJ54115.1"/>
    <property type="molecule type" value="Genomic_DNA"/>
</dbReference>
<keyword evidence="9 13" id="KW-1133">Transmembrane helix</keyword>
<accession>A0A1G8ULT8</accession>
<dbReference type="Pfam" id="PF02254">
    <property type="entry name" value="TrkA_N"/>
    <property type="match status" value="1"/>
</dbReference>
<evidence type="ECO:0000256" key="11">
    <source>
        <dbReference type="ARBA" id="ARBA00023065"/>
    </source>
</evidence>
<keyword evidence="3" id="KW-0813">Transport</keyword>
<reference evidence="17" key="1">
    <citation type="submission" date="2016-10" db="EMBL/GenBank/DDBJ databases">
        <authorList>
            <person name="Varghese N."/>
            <person name="Submissions S."/>
        </authorList>
    </citation>
    <scope>NUCLEOTIDE SEQUENCE [LARGE SCALE GENOMIC DNA]</scope>
    <source>
        <strain evidence="17">B4,CECT 8067,JCM 17497</strain>
    </source>
</reference>
<evidence type="ECO:0000256" key="5">
    <source>
        <dbReference type="ARBA" id="ARBA00022475"/>
    </source>
</evidence>
<evidence type="ECO:0000256" key="7">
    <source>
        <dbReference type="ARBA" id="ARBA00022692"/>
    </source>
</evidence>
<keyword evidence="6" id="KW-0633">Potassium transport</keyword>
<dbReference type="Pfam" id="PF02080">
    <property type="entry name" value="TrkA_C"/>
    <property type="match status" value="1"/>
</dbReference>
<dbReference type="InterPro" id="IPR006036">
    <property type="entry name" value="K_uptake_TrkA"/>
</dbReference>
<feature type="domain" description="RCK C-terminal" evidence="15">
    <location>
        <begin position="565"/>
        <end position="648"/>
    </location>
</feature>
<dbReference type="InterPro" id="IPR036721">
    <property type="entry name" value="RCK_C_sf"/>
</dbReference>
<feature type="transmembrane region" description="Helical" evidence="13">
    <location>
        <begin position="218"/>
        <end position="240"/>
    </location>
</feature>
<feature type="transmembrane region" description="Helical" evidence="13">
    <location>
        <begin position="305"/>
        <end position="322"/>
    </location>
</feature>
<dbReference type="Gene3D" id="3.40.50.720">
    <property type="entry name" value="NAD(P)-binding Rossmann-like Domain"/>
    <property type="match status" value="1"/>
</dbReference>
<feature type="transmembrane region" description="Helical" evidence="13">
    <location>
        <begin position="328"/>
        <end position="353"/>
    </location>
</feature>
<dbReference type="InterPro" id="IPR006153">
    <property type="entry name" value="Cation/H_exchanger_TM"/>
</dbReference>
<dbReference type="PROSITE" id="PS51201">
    <property type="entry name" value="RCK_N"/>
    <property type="match status" value="1"/>
</dbReference>
<keyword evidence="8" id="KW-0630">Potassium</keyword>
<evidence type="ECO:0000256" key="1">
    <source>
        <dbReference type="ARBA" id="ARBA00003660"/>
    </source>
</evidence>
<feature type="transmembrane region" description="Helical" evidence="13">
    <location>
        <begin position="187"/>
        <end position="206"/>
    </location>
</feature>
<evidence type="ECO:0000256" key="8">
    <source>
        <dbReference type="ARBA" id="ARBA00022958"/>
    </source>
</evidence>
<dbReference type="InterPro" id="IPR036291">
    <property type="entry name" value="NAD(P)-bd_dom_sf"/>
</dbReference>
<comment type="subcellular location">
    <subcellularLocation>
        <location evidence="2">Cell membrane</location>
        <topology evidence="2">Multi-pass membrane protein</topology>
    </subcellularLocation>
</comment>
<evidence type="ECO:0000313" key="17">
    <source>
        <dbReference type="Proteomes" id="UP000198882"/>
    </source>
</evidence>
<dbReference type="PANTHER" id="PTHR32507:SF0">
    <property type="entry name" value="NA(+)_H(+) ANTIPORTER 2-RELATED"/>
    <property type="match status" value="1"/>
</dbReference>
<keyword evidence="12 13" id="KW-0472">Membrane</keyword>
<dbReference type="GO" id="GO:0015079">
    <property type="term" value="F:potassium ion transmembrane transporter activity"/>
    <property type="evidence" value="ECO:0007669"/>
    <property type="project" value="InterPro"/>
</dbReference>
<dbReference type="Gene3D" id="3.30.70.1450">
    <property type="entry name" value="Regulator of K+ conductance, C-terminal domain"/>
    <property type="match status" value="1"/>
</dbReference>
<keyword evidence="7 13" id="KW-0812">Transmembrane</keyword>
<comment type="function">
    <text evidence="1">Part of a potassium transport system.</text>
</comment>
<dbReference type="PROSITE" id="PS51202">
    <property type="entry name" value="RCK_C"/>
    <property type="match status" value="1"/>
</dbReference>
<evidence type="ECO:0000256" key="2">
    <source>
        <dbReference type="ARBA" id="ARBA00004651"/>
    </source>
</evidence>
<feature type="transmembrane region" description="Helical" evidence="13">
    <location>
        <begin position="62"/>
        <end position="83"/>
    </location>
</feature>
<dbReference type="STRING" id="1095776.SAMN04515672_0921"/>
<evidence type="ECO:0000256" key="13">
    <source>
        <dbReference type="SAM" id="Phobius"/>
    </source>
</evidence>
<dbReference type="PANTHER" id="PTHR32507">
    <property type="entry name" value="NA(+)/H(+) ANTIPORTER 1"/>
    <property type="match status" value="1"/>
</dbReference>
<dbReference type="Gene3D" id="1.20.1530.20">
    <property type="match status" value="1"/>
</dbReference>
<dbReference type="InterPro" id="IPR006037">
    <property type="entry name" value="RCK_C"/>
</dbReference>
<protein>
    <submittedName>
        <fullName evidence="16">NhaP-type Na+/H+ or K+/H+ antiporter</fullName>
    </submittedName>
</protein>
<feature type="domain" description="RCK N-terminal" evidence="14">
    <location>
        <begin position="430"/>
        <end position="549"/>
    </location>
</feature>
<organism evidence="16 17">
    <name type="scientific">Natronorubrum texcoconense</name>
    <dbReference type="NCBI Taxonomy" id="1095776"/>
    <lineage>
        <taxon>Archaea</taxon>
        <taxon>Methanobacteriati</taxon>
        <taxon>Methanobacteriota</taxon>
        <taxon>Stenosarchaea group</taxon>
        <taxon>Halobacteria</taxon>
        <taxon>Halobacteriales</taxon>
        <taxon>Natrialbaceae</taxon>
        <taxon>Natronorubrum</taxon>
    </lineage>
</organism>
<evidence type="ECO:0000256" key="4">
    <source>
        <dbReference type="ARBA" id="ARBA00022449"/>
    </source>
</evidence>
<proteinExistence type="predicted"/>
<dbReference type="GO" id="GO:1902600">
    <property type="term" value="P:proton transmembrane transport"/>
    <property type="evidence" value="ECO:0007669"/>
    <property type="project" value="InterPro"/>
</dbReference>
<sequence length="649" mass="68702">MLSCEPTVGPNRTVSGTEIVRVVMYCFVVHLRTPVDLLSVVIAILALGVGAQVLAKRLQVPSVLFLIVIGVIVGPEGFGFVTIETFGDGLSTVVGVSVAIIIFDGAFHLRREKLEQAPQAVVRLMTIGAALTFIGTALAVRFFLGTEWDVAFLIGALLIATGPTVITPLLEVLTLREHVGTALEAEGIFNDVTAAVLAIVIFEVLVVGDSPELIPPAFLQRLAAGIGIGIVIALLVRTILVHATTPAGNAPQLARLVTLVGALAAFGLAESVFSETGVAAAATAGFVLGNVDLPHREEILQFNRDLTLIVLSFVFISLAALIDVDSLLGLGLGGIAVVVAVTLVIRPILVALSATDRQFSRDERLFLSFVGPRGIIPASVATLFAIELEAAGQFEAAQTLAGTVFLVIFITVVLQAGLARQIAEYFQVIPMRTIIVGGGRVGRSLATRLENRGENVVLIDENPDIVEDLRRDGFTAHEGDGTDDETLREAGIEDAKIAVATTADDDTNLLVCQLSRTKYDVETVVARVNTPGNVDAFETLDVRAIDVSSATAWSLDNQIERPALAQWMTQIGEGHDAQEISVTASDLVGSTIAELDAEIPDGCIVAVIAREGETYVPGADTVLEEGDKVTFLGREDAVKAAVRRFHPHD</sequence>
<keyword evidence="17" id="KW-1185">Reference proteome</keyword>
<evidence type="ECO:0000256" key="3">
    <source>
        <dbReference type="ARBA" id="ARBA00022448"/>
    </source>
</evidence>
<dbReference type="SUPFAM" id="SSF116726">
    <property type="entry name" value="TrkA C-terminal domain-like"/>
    <property type="match status" value="1"/>
</dbReference>
<feature type="transmembrane region" description="Helical" evidence="13">
    <location>
        <begin position="150"/>
        <end position="175"/>
    </location>
</feature>
<feature type="transmembrane region" description="Helical" evidence="13">
    <location>
        <begin position="121"/>
        <end position="144"/>
    </location>
</feature>
<evidence type="ECO:0000256" key="10">
    <source>
        <dbReference type="ARBA" id="ARBA00023027"/>
    </source>
</evidence>
<evidence type="ECO:0000259" key="14">
    <source>
        <dbReference type="PROSITE" id="PS51201"/>
    </source>
</evidence>
<dbReference type="InterPro" id="IPR003148">
    <property type="entry name" value="RCK_N"/>
</dbReference>
<evidence type="ECO:0000313" key="16">
    <source>
        <dbReference type="EMBL" id="SDJ54115.1"/>
    </source>
</evidence>
<evidence type="ECO:0000259" key="15">
    <source>
        <dbReference type="PROSITE" id="PS51202"/>
    </source>
</evidence>
<evidence type="ECO:0000256" key="6">
    <source>
        <dbReference type="ARBA" id="ARBA00022538"/>
    </source>
</evidence>
<dbReference type="GO" id="GO:0005886">
    <property type="term" value="C:plasma membrane"/>
    <property type="evidence" value="ECO:0007669"/>
    <property type="project" value="UniProtKB-SubCell"/>
</dbReference>
<evidence type="ECO:0000256" key="9">
    <source>
        <dbReference type="ARBA" id="ARBA00022989"/>
    </source>
</evidence>
<keyword evidence="11" id="KW-0406">Ion transport</keyword>
<feature type="transmembrane region" description="Helical" evidence="13">
    <location>
        <begin position="37"/>
        <end position="55"/>
    </location>
</feature>
<keyword evidence="5" id="KW-1003">Cell membrane</keyword>
<gene>
    <name evidence="16" type="ORF">SAMN04515672_0921</name>
</gene>
<keyword evidence="10" id="KW-0520">NAD</keyword>
<feature type="transmembrane region" description="Helical" evidence="13">
    <location>
        <begin position="365"/>
        <end position="386"/>
    </location>
</feature>
<evidence type="ECO:0000256" key="12">
    <source>
        <dbReference type="ARBA" id="ARBA00023136"/>
    </source>
</evidence>
<dbReference type="PRINTS" id="PR00335">
    <property type="entry name" value="KUPTAKETRKA"/>
</dbReference>
<feature type="transmembrane region" description="Helical" evidence="13">
    <location>
        <begin position="398"/>
        <end position="419"/>
    </location>
</feature>
<dbReference type="GO" id="GO:0015297">
    <property type="term" value="F:antiporter activity"/>
    <property type="evidence" value="ECO:0007669"/>
    <property type="project" value="UniProtKB-KW"/>
</dbReference>
<dbReference type="SUPFAM" id="SSF51735">
    <property type="entry name" value="NAD(P)-binding Rossmann-fold domains"/>
    <property type="match status" value="1"/>
</dbReference>
<dbReference type="Proteomes" id="UP000198882">
    <property type="component" value="Unassembled WGS sequence"/>
</dbReference>
<keyword evidence="4" id="KW-0050">Antiport</keyword>
<feature type="transmembrane region" description="Helical" evidence="13">
    <location>
        <begin position="89"/>
        <end position="109"/>
    </location>
</feature>
<name>A0A1G8ULT8_9EURY</name>
<dbReference type="Pfam" id="PF00999">
    <property type="entry name" value="Na_H_Exchanger"/>
    <property type="match status" value="1"/>
</dbReference>
<dbReference type="AlphaFoldDB" id="A0A1G8ULT8"/>
<dbReference type="InterPro" id="IPR038770">
    <property type="entry name" value="Na+/solute_symporter_sf"/>
</dbReference>